<sequence length="160" mass="17097">MSEPVGAKRELMLTRIGSAEPMRLVMALLTTARVVDAACAELLSRHELSEGRLAALMAVSDAPGVTPAQLADRLVVTRATVTGLMDGLERLALIKRISDPADRRSLGLRATAKGEDLINDLAPLYATRLEQVADGIAPDHRDVALGVMSVMQRNVMQVAS</sequence>
<name>A0A7T2TH61_9MICO</name>
<evidence type="ECO:0000313" key="3">
    <source>
        <dbReference type="Proteomes" id="UP000594979"/>
    </source>
</evidence>
<dbReference type="PANTHER" id="PTHR33164">
    <property type="entry name" value="TRANSCRIPTIONAL REGULATOR, MARR FAMILY"/>
    <property type="match status" value="1"/>
</dbReference>
<reference evidence="2 3" key="1">
    <citation type="submission" date="2020-12" db="EMBL/GenBank/DDBJ databases">
        <title>FDA dAtabase for Regulatory Grade micrObial Sequences (FDA-ARGOS): Supporting development and validation of Infectious Disease Dx tests.</title>
        <authorList>
            <person name="Sproer C."/>
            <person name="Gronow S."/>
            <person name="Severitt S."/>
            <person name="Schroder I."/>
            <person name="Tallon L."/>
            <person name="Sadzewicz L."/>
            <person name="Zhao X."/>
            <person name="Boylan J."/>
            <person name="Ott S."/>
            <person name="Bowen H."/>
            <person name="Vavikolanu K."/>
            <person name="Mehta A."/>
            <person name="Aluvathingal J."/>
            <person name="Nadendla S."/>
            <person name="Lowell S."/>
            <person name="Myers T."/>
            <person name="Yan Y."/>
            <person name="Sichtig H."/>
        </authorList>
    </citation>
    <scope>NUCLEOTIDE SEQUENCE [LARGE SCALE GENOMIC DNA]</scope>
    <source>
        <strain evidence="2 3">FDAARGOS_902</strain>
    </source>
</reference>
<dbReference type="KEGG" id="bcau:I6G59_17355"/>
<dbReference type="GO" id="GO:0006950">
    <property type="term" value="P:response to stress"/>
    <property type="evidence" value="ECO:0007669"/>
    <property type="project" value="TreeGrafter"/>
</dbReference>
<dbReference type="SMART" id="SM00347">
    <property type="entry name" value="HTH_MARR"/>
    <property type="match status" value="1"/>
</dbReference>
<evidence type="ECO:0000313" key="2">
    <source>
        <dbReference type="EMBL" id="QPS33659.1"/>
    </source>
</evidence>
<dbReference type="GO" id="GO:0003700">
    <property type="term" value="F:DNA-binding transcription factor activity"/>
    <property type="evidence" value="ECO:0007669"/>
    <property type="project" value="InterPro"/>
</dbReference>
<dbReference type="EMBL" id="CP065682">
    <property type="protein sequence ID" value="QPS33659.1"/>
    <property type="molecule type" value="Genomic_DNA"/>
</dbReference>
<dbReference type="SUPFAM" id="SSF46785">
    <property type="entry name" value="Winged helix' DNA-binding domain"/>
    <property type="match status" value="1"/>
</dbReference>
<gene>
    <name evidence="2" type="ORF">I6G59_17355</name>
</gene>
<dbReference type="GeneID" id="99773680"/>
<dbReference type="PRINTS" id="PR00598">
    <property type="entry name" value="HTHMARR"/>
</dbReference>
<dbReference type="InterPro" id="IPR036390">
    <property type="entry name" value="WH_DNA-bd_sf"/>
</dbReference>
<dbReference type="PROSITE" id="PS50995">
    <property type="entry name" value="HTH_MARR_2"/>
    <property type="match status" value="1"/>
</dbReference>
<dbReference type="InterPro" id="IPR000835">
    <property type="entry name" value="HTH_MarR-typ"/>
</dbReference>
<dbReference type="RefSeq" id="WP_101624696.1">
    <property type="nucleotide sequence ID" value="NZ_CP065629.1"/>
</dbReference>
<dbReference type="Gene3D" id="1.10.10.10">
    <property type="entry name" value="Winged helix-like DNA-binding domain superfamily/Winged helix DNA-binding domain"/>
    <property type="match status" value="1"/>
</dbReference>
<organism evidence="2 3">
    <name type="scientific">Brevibacterium casei</name>
    <dbReference type="NCBI Taxonomy" id="33889"/>
    <lineage>
        <taxon>Bacteria</taxon>
        <taxon>Bacillati</taxon>
        <taxon>Actinomycetota</taxon>
        <taxon>Actinomycetes</taxon>
        <taxon>Micrococcales</taxon>
        <taxon>Brevibacteriaceae</taxon>
        <taxon>Brevibacterium</taxon>
    </lineage>
</organism>
<dbReference type="InterPro" id="IPR036388">
    <property type="entry name" value="WH-like_DNA-bd_sf"/>
</dbReference>
<dbReference type="AlphaFoldDB" id="A0A7T2TH61"/>
<protein>
    <submittedName>
        <fullName evidence="2">MarR family transcriptional regulator</fullName>
    </submittedName>
</protein>
<dbReference type="PANTHER" id="PTHR33164:SF43">
    <property type="entry name" value="HTH-TYPE TRANSCRIPTIONAL REPRESSOR YETL"/>
    <property type="match status" value="1"/>
</dbReference>
<feature type="domain" description="HTH marR-type" evidence="1">
    <location>
        <begin position="21"/>
        <end position="153"/>
    </location>
</feature>
<dbReference type="Proteomes" id="UP000594979">
    <property type="component" value="Chromosome"/>
</dbReference>
<dbReference type="InterPro" id="IPR039422">
    <property type="entry name" value="MarR/SlyA-like"/>
</dbReference>
<proteinExistence type="predicted"/>
<dbReference type="Pfam" id="PF12802">
    <property type="entry name" value="MarR_2"/>
    <property type="match status" value="1"/>
</dbReference>
<accession>A0A7T2TH61</accession>
<evidence type="ECO:0000259" key="1">
    <source>
        <dbReference type="PROSITE" id="PS50995"/>
    </source>
</evidence>